<dbReference type="InterPro" id="IPR053151">
    <property type="entry name" value="RNase_H-like"/>
</dbReference>
<dbReference type="CDD" id="cd06222">
    <property type="entry name" value="RNase_H_like"/>
    <property type="match status" value="1"/>
</dbReference>
<dbReference type="Pfam" id="PF13456">
    <property type="entry name" value="RVT_3"/>
    <property type="match status" value="1"/>
</dbReference>
<dbReference type="InterPro" id="IPR036397">
    <property type="entry name" value="RNaseH_sf"/>
</dbReference>
<proteinExistence type="predicted"/>
<reference evidence="3 4" key="1">
    <citation type="journal article" date="2024" name="G3 (Bethesda)">
        <title>Genome assembly of Hibiscus sabdariffa L. provides insights into metabolisms of medicinal natural products.</title>
        <authorList>
            <person name="Kim T."/>
        </authorList>
    </citation>
    <scope>NUCLEOTIDE SEQUENCE [LARGE SCALE GENOMIC DNA]</scope>
    <source>
        <strain evidence="3">TK-2024</strain>
        <tissue evidence="3">Old leaves</tissue>
    </source>
</reference>
<evidence type="ECO:0000313" key="3">
    <source>
        <dbReference type="EMBL" id="KAK9042587.1"/>
    </source>
</evidence>
<dbReference type="InterPro" id="IPR002156">
    <property type="entry name" value="RNaseH_domain"/>
</dbReference>
<name>A0ABR2TYY9_9ROSI</name>
<dbReference type="InterPro" id="IPR044730">
    <property type="entry name" value="RNase_H-like_dom_plant"/>
</dbReference>
<feature type="domain" description="RNase H type-1" evidence="1">
    <location>
        <begin position="256"/>
        <end position="330"/>
    </location>
</feature>
<dbReference type="SUPFAM" id="SSF53098">
    <property type="entry name" value="Ribonuclease H-like"/>
    <property type="match status" value="1"/>
</dbReference>
<comment type="caution">
    <text evidence="3">The sequence shown here is derived from an EMBL/GenBank/DDBJ whole genome shotgun (WGS) entry which is preliminary data.</text>
</comment>
<feature type="domain" description="Reverse transcriptase zinc-binding" evidence="2">
    <location>
        <begin position="60"/>
        <end position="146"/>
    </location>
</feature>
<dbReference type="Proteomes" id="UP001396334">
    <property type="component" value="Unassembled WGS sequence"/>
</dbReference>
<gene>
    <name evidence="3" type="ORF">V6N11_017654</name>
</gene>
<keyword evidence="4" id="KW-1185">Reference proteome</keyword>
<evidence type="ECO:0000313" key="4">
    <source>
        <dbReference type="Proteomes" id="UP001396334"/>
    </source>
</evidence>
<accession>A0ABR2TYY9</accession>
<dbReference type="InterPro" id="IPR012337">
    <property type="entry name" value="RNaseH-like_sf"/>
</dbReference>
<dbReference type="Pfam" id="PF13966">
    <property type="entry name" value="zf-RVT"/>
    <property type="match status" value="1"/>
</dbReference>
<dbReference type="PANTHER" id="PTHR47723:SF19">
    <property type="entry name" value="POLYNUCLEOTIDYL TRANSFERASE, RIBONUCLEASE H-LIKE SUPERFAMILY PROTEIN"/>
    <property type="match status" value="1"/>
</dbReference>
<protein>
    <submittedName>
        <fullName evidence="3">Uncharacterized protein</fullName>
    </submittedName>
</protein>
<dbReference type="Gene3D" id="3.30.420.10">
    <property type="entry name" value="Ribonuclease H-like superfamily/Ribonuclease H"/>
    <property type="match status" value="1"/>
</dbReference>
<dbReference type="InterPro" id="IPR026960">
    <property type="entry name" value="RVT-Znf"/>
</dbReference>
<evidence type="ECO:0000259" key="2">
    <source>
        <dbReference type="Pfam" id="PF13966"/>
    </source>
</evidence>
<organism evidence="3 4">
    <name type="scientific">Hibiscus sabdariffa</name>
    <name type="common">roselle</name>
    <dbReference type="NCBI Taxonomy" id="183260"/>
    <lineage>
        <taxon>Eukaryota</taxon>
        <taxon>Viridiplantae</taxon>
        <taxon>Streptophyta</taxon>
        <taxon>Embryophyta</taxon>
        <taxon>Tracheophyta</taxon>
        <taxon>Spermatophyta</taxon>
        <taxon>Magnoliopsida</taxon>
        <taxon>eudicotyledons</taxon>
        <taxon>Gunneridae</taxon>
        <taxon>Pentapetalae</taxon>
        <taxon>rosids</taxon>
        <taxon>malvids</taxon>
        <taxon>Malvales</taxon>
        <taxon>Malvaceae</taxon>
        <taxon>Malvoideae</taxon>
        <taxon>Hibiscus</taxon>
    </lineage>
</organism>
<evidence type="ECO:0000259" key="1">
    <source>
        <dbReference type="Pfam" id="PF13456"/>
    </source>
</evidence>
<dbReference type="EMBL" id="JBBPBN010000004">
    <property type="protein sequence ID" value="KAK9042587.1"/>
    <property type="molecule type" value="Genomic_DNA"/>
</dbReference>
<sequence length="334" mass="38375">MEADACTFADLLDANGEWDIGKLSSMVIADAISHIISFKSPNPHDMEDMVVRCWSKRHNFEVSSAYSHITTSPWDVKEKIWDLIWKKIIPQRVRIFLWLTCRQRLMTNSERCRRGLGTSAVCPRCHMADESILHTLRDCVESKEAWLQLFAPDMRRFFFQQDLHSWLRCNLCSHIALSGSDIPWRILFASLLWQLWKNQNDLVFNNSTSPVESLVQKSLALARYFNEPLKQFSNLKHRMDQHHVWSRPPLGWICLNVDGDVSSSTCIGSAGEFFRDNDGGWILGFGKLLGVTSPLIAELWAIYIGLKIAWDNGFEYVQIQSDCLGVVKLLLDPN</sequence>
<dbReference type="PANTHER" id="PTHR47723">
    <property type="entry name" value="OS05G0353850 PROTEIN"/>
    <property type="match status" value="1"/>
</dbReference>